<evidence type="ECO:0000313" key="10">
    <source>
        <dbReference type="EMBL" id="KAE9283735.1"/>
    </source>
</evidence>
<dbReference type="GO" id="GO:0008270">
    <property type="term" value="F:zinc ion binding"/>
    <property type="evidence" value="ECO:0007669"/>
    <property type="project" value="UniProtKB-KW"/>
</dbReference>
<feature type="domain" description="SWIM-type" evidence="3">
    <location>
        <begin position="94"/>
        <end position="127"/>
    </location>
</feature>
<evidence type="ECO:0000313" key="7">
    <source>
        <dbReference type="EMBL" id="KAE9101128.1"/>
    </source>
</evidence>
<keyword evidence="1" id="KW-0862">Zinc</keyword>
<dbReference type="Proteomes" id="UP000440732">
    <property type="component" value="Unassembled WGS sequence"/>
</dbReference>
<evidence type="ECO:0000313" key="13">
    <source>
        <dbReference type="Proteomes" id="UP000437068"/>
    </source>
</evidence>
<dbReference type="InterPro" id="IPR007527">
    <property type="entry name" value="Znf_SWIM"/>
</dbReference>
<dbReference type="Proteomes" id="UP000437068">
    <property type="component" value="Unassembled WGS sequence"/>
</dbReference>
<evidence type="ECO:0000256" key="2">
    <source>
        <dbReference type="SAM" id="MobiDB-lite"/>
    </source>
</evidence>
<gene>
    <name evidence="10" type="ORF">PF001_g22714</name>
    <name evidence="9" type="ORF">PF002_g25109</name>
    <name evidence="8" type="ORF">PF005_g23911</name>
    <name evidence="7" type="ORF">PF006_g22741</name>
    <name evidence="6" type="ORF">PF007_g21664</name>
    <name evidence="4" type="ORF">PF009_g23292</name>
    <name evidence="5" type="ORF">PF010_g22316</name>
</gene>
<dbReference type="Proteomes" id="UP000441208">
    <property type="component" value="Unassembled WGS sequence"/>
</dbReference>
<evidence type="ECO:0000313" key="17">
    <source>
        <dbReference type="Proteomes" id="UP000488956"/>
    </source>
</evidence>
<evidence type="ECO:0000259" key="3">
    <source>
        <dbReference type="PROSITE" id="PS50966"/>
    </source>
</evidence>
<reference evidence="11 12" key="1">
    <citation type="submission" date="2018-08" db="EMBL/GenBank/DDBJ databases">
        <title>Genomic investigation of the strawberry pathogen Phytophthora fragariae indicates pathogenicity is determined by transcriptional variation in three key races.</title>
        <authorList>
            <person name="Adams T.M."/>
            <person name="Armitage A.D."/>
            <person name="Sobczyk M.K."/>
            <person name="Bates H.J."/>
            <person name="Dunwell J.M."/>
            <person name="Nellist C.F."/>
            <person name="Harrison R.J."/>
        </authorList>
    </citation>
    <scope>NUCLEOTIDE SEQUENCE [LARGE SCALE GENOMIC DNA]</scope>
    <source>
        <strain evidence="10 13">A4</strain>
        <strain evidence="9 14">BC-1</strain>
        <strain evidence="8 12">NOV-27</strain>
        <strain evidence="7 15">NOV-5</strain>
        <strain evidence="6 16">NOV-71</strain>
        <strain evidence="4 11">NOV-9</strain>
        <strain evidence="5 17">ONT-3</strain>
    </source>
</reference>
<dbReference type="EMBL" id="QXGE01002225">
    <property type="protein sequence ID" value="KAE9283735.1"/>
    <property type="molecule type" value="Genomic_DNA"/>
</dbReference>
<protein>
    <recommendedName>
        <fullName evidence="3">SWIM-type domain-containing protein</fullName>
    </recommendedName>
</protein>
<comment type="caution">
    <text evidence="8">The sequence shown here is derived from an EMBL/GenBank/DDBJ whole genome shotgun (WGS) entry which is preliminary data.</text>
</comment>
<dbReference type="PROSITE" id="PS50966">
    <property type="entry name" value="ZF_SWIM"/>
    <property type="match status" value="1"/>
</dbReference>
<dbReference type="EMBL" id="QXGD01002395">
    <property type="protein sequence ID" value="KAE9189214.1"/>
    <property type="molecule type" value="Genomic_DNA"/>
</dbReference>
<evidence type="ECO:0000313" key="4">
    <source>
        <dbReference type="EMBL" id="KAE8926521.1"/>
    </source>
</evidence>
<evidence type="ECO:0000313" key="12">
    <source>
        <dbReference type="Proteomes" id="UP000433483"/>
    </source>
</evidence>
<evidence type="ECO:0000313" key="16">
    <source>
        <dbReference type="Proteomes" id="UP000441208"/>
    </source>
</evidence>
<dbReference type="Proteomes" id="UP000488956">
    <property type="component" value="Unassembled WGS sequence"/>
</dbReference>
<dbReference type="Proteomes" id="UP000429523">
    <property type="component" value="Unassembled WGS sequence"/>
</dbReference>
<proteinExistence type="predicted"/>
<dbReference type="Proteomes" id="UP000433483">
    <property type="component" value="Unassembled WGS sequence"/>
</dbReference>
<evidence type="ECO:0000313" key="8">
    <source>
        <dbReference type="EMBL" id="KAE9178845.1"/>
    </source>
</evidence>
<dbReference type="EMBL" id="QXGB01002347">
    <property type="protein sequence ID" value="KAE9178845.1"/>
    <property type="molecule type" value="Genomic_DNA"/>
</dbReference>
<keyword evidence="1" id="KW-0863">Zinc-finger</keyword>
<feature type="compositionally biased region" description="Basic and acidic residues" evidence="2">
    <location>
        <begin position="188"/>
        <end position="205"/>
    </location>
</feature>
<dbReference type="EMBL" id="QXFX01002109">
    <property type="protein sequence ID" value="KAE9080609.1"/>
    <property type="molecule type" value="Genomic_DNA"/>
</dbReference>
<accession>A0A6A3WFL6</accession>
<dbReference type="Proteomes" id="UP000440367">
    <property type="component" value="Unassembled WGS sequence"/>
</dbReference>
<dbReference type="AlphaFoldDB" id="A0A6A3WFL6"/>
<keyword evidence="12" id="KW-1185">Reference proteome</keyword>
<dbReference type="EMBL" id="QXGA01002251">
    <property type="protein sequence ID" value="KAE9101128.1"/>
    <property type="molecule type" value="Genomic_DNA"/>
</dbReference>
<feature type="region of interest" description="Disordered" evidence="2">
    <location>
        <begin position="178"/>
        <end position="223"/>
    </location>
</feature>
<evidence type="ECO:0000313" key="15">
    <source>
        <dbReference type="Proteomes" id="UP000440732"/>
    </source>
</evidence>
<sequence>MEALVLFCNLAVETLDDKKKKAKKWLAAKHTVTPRAKAMFDKQVWGAAACTVRKSTDSIYLVDDLVRIMDQLDLYEVEFNARSAEEEEPQWRTFTVDLTSGTCTRCADRQQLQLPCRHIVAAVFSQNGKRTSTSGAFRFYHHAYTVAAYAQAFQSAVIIFPFLPALLPDCNIRPPLRYNQAGGSSARTTRDVAAREKRIPSRGEQKASASTLKPTPKPKRQGGERAVIAAEMLEHFASEIRAEVKKKRKKITCSRCGKTEGHNAAKCPNQPEGNVDSDVQPGIYVVGSWPLELLQQRSAFVNSGVENPDIVSEYSF</sequence>
<evidence type="ECO:0000313" key="11">
    <source>
        <dbReference type="Proteomes" id="UP000429523"/>
    </source>
</evidence>
<keyword evidence="1" id="KW-0479">Metal-binding</keyword>
<dbReference type="EMBL" id="QXFZ01001852">
    <property type="protein sequence ID" value="KAE9084038.1"/>
    <property type="molecule type" value="Genomic_DNA"/>
</dbReference>
<evidence type="ECO:0000313" key="6">
    <source>
        <dbReference type="EMBL" id="KAE9084038.1"/>
    </source>
</evidence>
<organism evidence="8 12">
    <name type="scientific">Phytophthora fragariae</name>
    <dbReference type="NCBI Taxonomy" id="53985"/>
    <lineage>
        <taxon>Eukaryota</taxon>
        <taxon>Sar</taxon>
        <taxon>Stramenopiles</taxon>
        <taxon>Oomycota</taxon>
        <taxon>Peronosporomycetes</taxon>
        <taxon>Peronosporales</taxon>
        <taxon>Peronosporaceae</taxon>
        <taxon>Phytophthora</taxon>
    </lineage>
</organism>
<dbReference type="EMBL" id="QXGF01002024">
    <property type="protein sequence ID" value="KAE8926521.1"/>
    <property type="molecule type" value="Genomic_DNA"/>
</dbReference>
<dbReference type="OrthoDB" id="128041at2759"/>
<evidence type="ECO:0000313" key="5">
    <source>
        <dbReference type="EMBL" id="KAE9080609.1"/>
    </source>
</evidence>
<evidence type="ECO:0000256" key="1">
    <source>
        <dbReference type="PROSITE-ProRule" id="PRU00325"/>
    </source>
</evidence>
<name>A0A6A3WFL6_9STRA</name>
<evidence type="ECO:0000313" key="14">
    <source>
        <dbReference type="Proteomes" id="UP000440367"/>
    </source>
</evidence>
<evidence type="ECO:0000313" key="9">
    <source>
        <dbReference type="EMBL" id="KAE9189214.1"/>
    </source>
</evidence>